<comment type="caution">
    <text evidence="3">The sequence shown here is derived from an EMBL/GenBank/DDBJ whole genome shotgun (WGS) entry which is preliminary data.</text>
</comment>
<dbReference type="Pfam" id="PF00248">
    <property type="entry name" value="Aldo_ket_red"/>
    <property type="match status" value="1"/>
</dbReference>
<dbReference type="CDD" id="cd19080">
    <property type="entry name" value="AKR_AKR9A_9B"/>
    <property type="match status" value="1"/>
</dbReference>
<dbReference type="InterPro" id="IPR023210">
    <property type="entry name" value="NADP_OxRdtase_dom"/>
</dbReference>
<dbReference type="PANTHER" id="PTHR43364">
    <property type="entry name" value="NADH-SPECIFIC METHYLGLYOXAL REDUCTASE-RELATED"/>
    <property type="match status" value="1"/>
</dbReference>
<dbReference type="GO" id="GO:0005829">
    <property type="term" value="C:cytosol"/>
    <property type="evidence" value="ECO:0007669"/>
    <property type="project" value="TreeGrafter"/>
</dbReference>
<gene>
    <name evidence="3" type="ORF">EZ456_12975</name>
</gene>
<dbReference type="GO" id="GO:0016491">
    <property type="term" value="F:oxidoreductase activity"/>
    <property type="evidence" value="ECO:0007669"/>
    <property type="project" value="UniProtKB-KW"/>
</dbReference>
<dbReference type="SUPFAM" id="SSF51430">
    <property type="entry name" value="NAD(P)-linked oxidoreductase"/>
    <property type="match status" value="1"/>
</dbReference>
<protein>
    <submittedName>
        <fullName evidence="3">Aldo/keto reductase</fullName>
    </submittedName>
</protein>
<sequence>MNNKIFGKKCGLRVSEMVLGTGNFGTRWGYGTQADEAERIFKRYIDMGGNFIDTADGYQYGESEELLGRFIKGNRENLVLASKFSTGGSGVQTTGNSRKNIVYAVEQSLKRLQTDRLDIYWAHFSDNQTPIEEILRALDDLVRSGKILYCGFSNFPAWRIAVASLIADMKGWTPVIGIQIEYNLLERTADRELLPMADALGLGVAYWSPLAGGTLTGKYRNQNLAEESRKKAWGGVLVKGENSQQASQVLDALDDAAKTLNINVTELALAWLRQKDKSNGIYSCTIVGPRTLPQLDVYLKALTVTLPQEIIDQLNLASAVALGSPHETIAEQQNSIFGGNAIEIKHKVY</sequence>
<name>A0A4R0PYJ7_9SPHI</name>
<dbReference type="FunFam" id="3.20.20.100:FF:000004">
    <property type="entry name" value="Oxidoreductase, aldo/keto reductase"/>
    <property type="match status" value="1"/>
</dbReference>
<keyword evidence="4" id="KW-1185">Reference proteome</keyword>
<keyword evidence="1" id="KW-0560">Oxidoreductase</keyword>
<dbReference type="RefSeq" id="WP_131530787.1">
    <property type="nucleotide sequence ID" value="NZ_SJSO01000009.1"/>
</dbReference>
<organism evidence="3 4">
    <name type="scientific">Pedobacter psychrodurus</name>
    <dbReference type="NCBI Taxonomy" id="2530456"/>
    <lineage>
        <taxon>Bacteria</taxon>
        <taxon>Pseudomonadati</taxon>
        <taxon>Bacteroidota</taxon>
        <taxon>Sphingobacteriia</taxon>
        <taxon>Sphingobacteriales</taxon>
        <taxon>Sphingobacteriaceae</taxon>
        <taxon>Pedobacter</taxon>
    </lineage>
</organism>
<accession>A0A4R0PYJ7</accession>
<dbReference type="Proteomes" id="UP000293925">
    <property type="component" value="Unassembled WGS sequence"/>
</dbReference>
<dbReference type="Gene3D" id="3.20.20.100">
    <property type="entry name" value="NADP-dependent oxidoreductase domain"/>
    <property type="match status" value="1"/>
</dbReference>
<proteinExistence type="predicted"/>
<evidence type="ECO:0000256" key="1">
    <source>
        <dbReference type="ARBA" id="ARBA00023002"/>
    </source>
</evidence>
<dbReference type="InterPro" id="IPR050523">
    <property type="entry name" value="AKR_Detox_Biosynth"/>
</dbReference>
<reference evidence="3 4" key="1">
    <citation type="submission" date="2019-02" db="EMBL/GenBank/DDBJ databases">
        <title>Pedobacter sp. RP-3-21 sp. nov., isolated from Arctic soil.</title>
        <authorList>
            <person name="Dahal R.H."/>
        </authorList>
    </citation>
    <scope>NUCLEOTIDE SEQUENCE [LARGE SCALE GENOMIC DNA]</scope>
    <source>
        <strain evidence="3 4">RP-3-21</strain>
    </source>
</reference>
<dbReference type="EMBL" id="SJSO01000009">
    <property type="protein sequence ID" value="TCD26501.1"/>
    <property type="molecule type" value="Genomic_DNA"/>
</dbReference>
<dbReference type="OrthoDB" id="9773828at2"/>
<dbReference type="AlphaFoldDB" id="A0A4R0PYJ7"/>
<evidence type="ECO:0000313" key="4">
    <source>
        <dbReference type="Proteomes" id="UP000293925"/>
    </source>
</evidence>
<evidence type="ECO:0000259" key="2">
    <source>
        <dbReference type="Pfam" id="PF00248"/>
    </source>
</evidence>
<evidence type="ECO:0000313" key="3">
    <source>
        <dbReference type="EMBL" id="TCD26501.1"/>
    </source>
</evidence>
<dbReference type="PANTHER" id="PTHR43364:SF4">
    <property type="entry name" value="NAD(P)-LINKED OXIDOREDUCTASE SUPERFAMILY PROTEIN"/>
    <property type="match status" value="1"/>
</dbReference>
<feature type="domain" description="NADP-dependent oxidoreductase" evidence="2">
    <location>
        <begin position="16"/>
        <end position="314"/>
    </location>
</feature>
<dbReference type="InterPro" id="IPR036812">
    <property type="entry name" value="NAD(P)_OxRdtase_dom_sf"/>
</dbReference>